<dbReference type="AGR" id="WB:WBGene00010856"/>
<keyword evidence="3" id="KW-0378">Hydrolase</keyword>
<dbReference type="GO" id="GO:0008234">
    <property type="term" value="F:cysteine-type peptidase activity"/>
    <property type="evidence" value="ECO:0007669"/>
    <property type="project" value="UniProtKB-KW"/>
</dbReference>
<dbReference type="SMR" id="A5JYY7"/>
<dbReference type="EMBL" id="BX284601">
    <property type="protein sequence ID" value="CAN86604.2"/>
    <property type="molecule type" value="Genomic_DNA"/>
</dbReference>
<dbReference type="AlphaFoldDB" id="A5JYY7"/>
<dbReference type="PeptideAtlas" id="A5JYY7"/>
<evidence type="ECO:0000256" key="1">
    <source>
        <dbReference type="ARBA" id="ARBA00006641"/>
    </source>
</evidence>
<sequence length="223" mass="24727">MMGVGCEGEISDILTMCDIPFPHSREVVMIKGIAIVGFETSENATNPSNDVMEQICSEQYSDKMIFLIKFPLSYDPLKQKIDELFECPGVVAFHFETHLVKNTIYVEKKAFQSGYHQKDEKGYLPEGNKVSCESVDNTLETIIDCMDVVKKVTEKCGLDGVKFGGLKVEVSEDPGRSIGAYSYYLSLQKSTKNSIFIHVPPFGGECTKEAVVNVVKEIIDAAT</sequence>
<organism evidence="5 6">
    <name type="scientific">Caenorhabditis elegans</name>
    <dbReference type="NCBI Taxonomy" id="6239"/>
    <lineage>
        <taxon>Eukaryota</taxon>
        <taxon>Metazoa</taxon>
        <taxon>Ecdysozoa</taxon>
        <taxon>Nematoda</taxon>
        <taxon>Chromadorea</taxon>
        <taxon>Rhabditida</taxon>
        <taxon>Rhabditina</taxon>
        <taxon>Rhabditomorpha</taxon>
        <taxon>Rhabditoidea</taxon>
        <taxon>Rhabditidae</taxon>
        <taxon>Peloderinae</taxon>
        <taxon>Caenorhabditis</taxon>
    </lineage>
</organism>
<comment type="similarity">
    <text evidence="1">Belongs to the peptidase C15 family.</text>
</comment>
<dbReference type="SUPFAM" id="SSF53182">
    <property type="entry name" value="Pyrrolidone carboxyl peptidase (pyroglutamate aminopeptidase)"/>
    <property type="match status" value="1"/>
</dbReference>
<protein>
    <submittedName>
        <fullName evidence="5">Pyroglutamyl-peptidase 1</fullName>
    </submittedName>
</protein>
<dbReference type="InterPro" id="IPR036440">
    <property type="entry name" value="Peptidase_C15-like_sf"/>
</dbReference>
<proteinExistence type="inferred from homology"/>
<dbReference type="RefSeq" id="NP_001122498.1">
    <property type="nucleotide sequence ID" value="NM_001129026.1"/>
</dbReference>
<dbReference type="PIRSF" id="PIRSF015703">
    <property type="entry name" value="UCP015703"/>
    <property type="match status" value="1"/>
</dbReference>
<accession>A5JYY7</accession>
<dbReference type="eggNOG" id="KOG4755">
    <property type="taxonomic scope" value="Eukaryota"/>
</dbReference>
<dbReference type="CTD" id="187438"/>
<dbReference type="GO" id="GO:0006508">
    <property type="term" value="P:proteolysis"/>
    <property type="evidence" value="ECO:0007669"/>
    <property type="project" value="UniProtKB-KW"/>
</dbReference>
<dbReference type="PANTHER" id="PTHR23402">
    <property type="entry name" value="PROTEASE FAMILY C15 PYROGLUTAMYL-PEPTIDASE I-RELATED"/>
    <property type="match status" value="1"/>
</dbReference>
<dbReference type="Bgee" id="WBGene00010856">
    <property type="expression patterns" value="Expressed in larva and 1 other cell type or tissue"/>
</dbReference>
<dbReference type="MEROPS" id="C15.A04"/>
<dbReference type="InterPro" id="IPR010381">
    <property type="entry name" value="PgaPase_1"/>
</dbReference>
<dbReference type="PhylomeDB" id="A5JYY7"/>
<dbReference type="Gene3D" id="3.40.630.20">
    <property type="entry name" value="Peptidase C15, pyroglutamyl peptidase I-like"/>
    <property type="match status" value="1"/>
</dbReference>
<keyword evidence="6" id="KW-1185">Reference proteome</keyword>
<dbReference type="PANTHER" id="PTHR23402:SF12">
    <property type="entry name" value="ABC TRANSPORTER-RELATED"/>
    <property type="match status" value="1"/>
</dbReference>
<dbReference type="OrthoDB" id="407146at2759"/>
<dbReference type="FunFam" id="3.40.630.20:FF:000007">
    <property type="entry name" value="Protein CBG22077"/>
    <property type="match status" value="1"/>
</dbReference>
<dbReference type="PaxDb" id="6239-M04C9.1a"/>
<dbReference type="GeneID" id="187438"/>
<reference evidence="5 6" key="1">
    <citation type="journal article" date="1998" name="Science">
        <title>Genome sequence of the nematode C. elegans: a platform for investigating biology.</title>
        <authorList>
            <consortium name="The C. elegans sequencing consortium"/>
            <person name="Sulson J.E."/>
            <person name="Waterston R."/>
        </authorList>
    </citation>
    <scope>NUCLEOTIDE SEQUENCE [LARGE SCALE GENOMIC DNA]</scope>
    <source>
        <strain evidence="5 6">Bristol N2</strain>
    </source>
</reference>
<dbReference type="WormBase" id="M04C9.1a">
    <property type="protein sequence ID" value="CE41250"/>
    <property type="gene ID" value="WBGene00010856"/>
</dbReference>
<name>A5JYY7_CAEEL</name>
<evidence type="ECO:0000313" key="6">
    <source>
        <dbReference type="Proteomes" id="UP000001940"/>
    </source>
</evidence>
<dbReference type="KEGG" id="cel:CELE_M04C9.1"/>
<dbReference type="UCSC" id="M04C9.1b">
    <property type="organism name" value="c. elegans"/>
</dbReference>
<evidence type="ECO:0000313" key="7">
    <source>
        <dbReference type="WormBase" id="M04C9.1a"/>
    </source>
</evidence>
<evidence type="ECO:0000256" key="4">
    <source>
        <dbReference type="ARBA" id="ARBA00022807"/>
    </source>
</evidence>
<keyword evidence="2" id="KW-0645">Protease</keyword>
<dbReference type="ExpressionAtlas" id="A5JYY7">
    <property type="expression patterns" value="baseline and differential"/>
</dbReference>
<gene>
    <name evidence="5" type="ORF">CELE_M04C9.1</name>
    <name evidence="5 7" type="ORF">M04C9.1</name>
</gene>
<dbReference type="HOGENOM" id="CLU_043960_2_0_1"/>
<keyword evidence="4" id="KW-0788">Thiol protease</keyword>
<evidence type="ECO:0000313" key="5">
    <source>
        <dbReference type="EMBL" id="CAN86604.2"/>
    </source>
</evidence>
<evidence type="ECO:0000256" key="2">
    <source>
        <dbReference type="ARBA" id="ARBA00022670"/>
    </source>
</evidence>
<dbReference type="InterPro" id="IPR016125">
    <property type="entry name" value="Peptidase_C15-like"/>
</dbReference>
<dbReference type="InParanoid" id="A5JYY7"/>
<evidence type="ECO:0000256" key="3">
    <source>
        <dbReference type="ARBA" id="ARBA00022801"/>
    </source>
</evidence>
<dbReference type="Proteomes" id="UP000001940">
    <property type="component" value="Chromosome I"/>
</dbReference>
<dbReference type="Pfam" id="PF06162">
    <property type="entry name" value="PgaPase_1"/>
    <property type="match status" value="1"/>
</dbReference>
<dbReference type="FunCoup" id="A5JYY7">
    <property type="interactions" value="316"/>
</dbReference>